<dbReference type="OMA" id="VNNWENI"/>
<dbReference type="PANTHER" id="PTHR13234">
    <property type="entry name" value="GAMMA-INTERFERON INDUCIBLE LYSOSOMAL THIOL REDUCTASE GILT"/>
    <property type="match status" value="1"/>
</dbReference>
<evidence type="ECO:0000256" key="1">
    <source>
        <dbReference type="ARBA" id="ARBA00005679"/>
    </source>
</evidence>
<keyword evidence="6" id="KW-1185">Reference proteome</keyword>
<name>A0A3B0K0N2_DROGU</name>
<evidence type="ECO:0000313" key="5">
    <source>
        <dbReference type="EMBL" id="SPP87865.1"/>
    </source>
</evidence>
<dbReference type="Proteomes" id="UP000268350">
    <property type="component" value="Unassembled WGS sequence"/>
</dbReference>
<keyword evidence="3" id="KW-0812">Transmembrane</keyword>
<sequence length="250" mass="27652">MSHKFIGAFLLLSCLVAAVHSAAKVPVAIYYESLCPDSAKFITEQLYPAVKGELRDVVDLTFVPFGKSQFFTQGSEVTFTCHHGPNECYGNKVHACAIEHIQANSYQIEYTRESLTLDFINCLMRAGKNFPDNVYPGQRCATENHINNWENIKTCANTTEGSQLLRKAGEATGRLKEPLTSVPSVLFNEQFEKKVNDRAQVNFIGTLCQYVSAPQPRICAQHNAAAATGLASVSAILSSLLGLWFIRSFY</sequence>
<evidence type="ECO:0000256" key="4">
    <source>
        <dbReference type="SAM" id="SignalP"/>
    </source>
</evidence>
<dbReference type="OrthoDB" id="958254at2759"/>
<keyword evidence="2" id="KW-0325">Glycoprotein</keyword>
<dbReference type="InterPro" id="IPR004911">
    <property type="entry name" value="Interferon-induced_GILT"/>
</dbReference>
<accession>A0A3B0K0N2</accession>
<feature type="signal peptide" evidence="4">
    <location>
        <begin position="1"/>
        <end position="21"/>
    </location>
</feature>
<organism evidence="5 6">
    <name type="scientific">Drosophila guanche</name>
    <name type="common">Fruit fly</name>
    <dbReference type="NCBI Taxonomy" id="7266"/>
    <lineage>
        <taxon>Eukaryota</taxon>
        <taxon>Metazoa</taxon>
        <taxon>Ecdysozoa</taxon>
        <taxon>Arthropoda</taxon>
        <taxon>Hexapoda</taxon>
        <taxon>Insecta</taxon>
        <taxon>Pterygota</taxon>
        <taxon>Neoptera</taxon>
        <taxon>Endopterygota</taxon>
        <taxon>Diptera</taxon>
        <taxon>Brachycera</taxon>
        <taxon>Muscomorpha</taxon>
        <taxon>Ephydroidea</taxon>
        <taxon>Drosophilidae</taxon>
        <taxon>Drosophila</taxon>
        <taxon>Sophophora</taxon>
    </lineage>
</organism>
<evidence type="ECO:0000256" key="2">
    <source>
        <dbReference type="ARBA" id="ARBA00023180"/>
    </source>
</evidence>
<reference evidence="6" key="1">
    <citation type="submission" date="2018-01" db="EMBL/GenBank/DDBJ databases">
        <authorList>
            <person name="Alioto T."/>
            <person name="Alioto T."/>
        </authorList>
    </citation>
    <scope>NUCLEOTIDE SEQUENCE [LARGE SCALE GENOMIC DNA]</scope>
</reference>
<dbReference type="Pfam" id="PF03227">
    <property type="entry name" value="GILT"/>
    <property type="match status" value="1"/>
</dbReference>
<evidence type="ECO:0000313" key="6">
    <source>
        <dbReference type="Proteomes" id="UP000268350"/>
    </source>
</evidence>
<dbReference type="EMBL" id="OUUW01000013">
    <property type="protein sequence ID" value="SPP87865.1"/>
    <property type="molecule type" value="Genomic_DNA"/>
</dbReference>
<feature type="transmembrane region" description="Helical" evidence="3">
    <location>
        <begin position="224"/>
        <end position="246"/>
    </location>
</feature>
<gene>
    <name evidence="5" type="ORF">DGUA_6G015651</name>
</gene>
<keyword evidence="4" id="KW-0732">Signal</keyword>
<evidence type="ECO:0000256" key="3">
    <source>
        <dbReference type="SAM" id="Phobius"/>
    </source>
</evidence>
<keyword evidence="3" id="KW-0472">Membrane</keyword>
<feature type="chain" id="PRO_5017466276" evidence="4">
    <location>
        <begin position="22"/>
        <end position="250"/>
    </location>
</feature>
<keyword evidence="3" id="KW-1133">Transmembrane helix</keyword>
<dbReference type="AlphaFoldDB" id="A0A3B0K0N2"/>
<proteinExistence type="inferred from homology"/>
<comment type="similarity">
    <text evidence="1">Belongs to the GILT family.</text>
</comment>
<protein>
    <submittedName>
        <fullName evidence="5">Blast:GILT-like protein C02D5.2</fullName>
    </submittedName>
</protein>
<dbReference type="GO" id="GO:0016671">
    <property type="term" value="F:oxidoreductase activity, acting on a sulfur group of donors, disulfide as acceptor"/>
    <property type="evidence" value="ECO:0007669"/>
    <property type="project" value="InterPro"/>
</dbReference>
<dbReference type="PANTHER" id="PTHR13234:SF69">
    <property type="entry name" value="GILT-LIKE PROTEIN 1"/>
    <property type="match status" value="1"/>
</dbReference>